<evidence type="ECO:0000313" key="10">
    <source>
        <dbReference type="EMBL" id="SEO04485.1"/>
    </source>
</evidence>
<keyword evidence="11" id="KW-1185">Reference proteome</keyword>
<evidence type="ECO:0000256" key="5">
    <source>
        <dbReference type="ARBA" id="ARBA00022797"/>
    </source>
</evidence>
<evidence type="ECO:0000256" key="8">
    <source>
        <dbReference type="PIRSR" id="PIRSR613370-1"/>
    </source>
</evidence>
<dbReference type="SUPFAM" id="SSF51604">
    <property type="entry name" value="Enolase C-terminal domain-like"/>
    <property type="match status" value="1"/>
</dbReference>
<dbReference type="InterPro" id="IPR029017">
    <property type="entry name" value="Enolase-like_N"/>
</dbReference>
<dbReference type="GO" id="GO:0018850">
    <property type="term" value="F:chloromuconate cycloisomerase activity"/>
    <property type="evidence" value="ECO:0007669"/>
    <property type="project" value="InterPro"/>
</dbReference>
<evidence type="ECO:0000256" key="1">
    <source>
        <dbReference type="ARBA" id="ARBA00001936"/>
    </source>
</evidence>
<evidence type="ECO:0000313" key="11">
    <source>
        <dbReference type="Proteomes" id="UP000198761"/>
    </source>
</evidence>
<dbReference type="InterPro" id="IPR029065">
    <property type="entry name" value="Enolase_C-like"/>
</dbReference>
<dbReference type="Gene3D" id="3.30.390.10">
    <property type="entry name" value="Enolase-like, N-terminal domain"/>
    <property type="match status" value="1"/>
</dbReference>
<evidence type="ECO:0000256" key="6">
    <source>
        <dbReference type="ARBA" id="ARBA00023211"/>
    </source>
</evidence>
<evidence type="ECO:0000256" key="7">
    <source>
        <dbReference type="ARBA" id="ARBA00023235"/>
    </source>
</evidence>
<keyword evidence="6" id="KW-0464">Manganese</keyword>
<evidence type="ECO:0000256" key="4">
    <source>
        <dbReference type="ARBA" id="ARBA00022723"/>
    </source>
</evidence>
<dbReference type="SFLD" id="SFLDG01258">
    <property type="entry name" value="(chloro)muconate_cycloisomeras"/>
    <property type="match status" value="1"/>
</dbReference>
<dbReference type="PANTHER" id="PTHR48073">
    <property type="entry name" value="O-SUCCINYLBENZOATE SYNTHASE-RELATED"/>
    <property type="match status" value="1"/>
</dbReference>
<dbReference type="CDD" id="cd03318">
    <property type="entry name" value="MLE"/>
    <property type="match status" value="1"/>
</dbReference>
<evidence type="ECO:0000259" key="9">
    <source>
        <dbReference type="SMART" id="SM00922"/>
    </source>
</evidence>
<accession>A0A1H8LH83</accession>
<reference evidence="10 11" key="1">
    <citation type="submission" date="2016-10" db="EMBL/GenBank/DDBJ databases">
        <authorList>
            <person name="de Groot N.N."/>
        </authorList>
    </citation>
    <scope>NUCLEOTIDE SEQUENCE [LARGE SCALE GENOMIC DNA]</scope>
    <source>
        <strain evidence="10 11">DSM 3857</strain>
    </source>
</reference>
<dbReference type="Gene3D" id="3.20.20.120">
    <property type="entry name" value="Enolase-like C-terminal domain"/>
    <property type="match status" value="1"/>
</dbReference>
<dbReference type="SFLD" id="SFLDG00180">
    <property type="entry name" value="muconate_cycloisomerase"/>
    <property type="match status" value="1"/>
</dbReference>
<comment type="pathway">
    <text evidence="2">Aromatic compound metabolism.</text>
</comment>
<dbReference type="GO" id="GO:0009063">
    <property type="term" value="P:amino acid catabolic process"/>
    <property type="evidence" value="ECO:0007669"/>
    <property type="project" value="InterPro"/>
</dbReference>
<dbReference type="PROSITE" id="PS00909">
    <property type="entry name" value="MR_MLE_2"/>
    <property type="match status" value="1"/>
</dbReference>
<dbReference type="InterPro" id="IPR013341">
    <property type="entry name" value="Mandelate_racemase_N_dom"/>
</dbReference>
<name>A0A1H8LH83_9RHOB</name>
<feature type="domain" description="Mandelate racemase/muconate lactonizing enzyme C-terminal" evidence="9">
    <location>
        <begin position="206"/>
        <end position="303"/>
    </location>
</feature>
<dbReference type="GO" id="GO:0016854">
    <property type="term" value="F:racemase and epimerase activity"/>
    <property type="evidence" value="ECO:0007669"/>
    <property type="project" value="UniProtKB-ARBA"/>
</dbReference>
<keyword evidence="4" id="KW-0479">Metal-binding</keyword>
<dbReference type="EMBL" id="FOCE01000011">
    <property type="protein sequence ID" value="SEO04485.1"/>
    <property type="molecule type" value="Genomic_DNA"/>
</dbReference>
<dbReference type="Pfam" id="PF02746">
    <property type="entry name" value="MR_MLE_N"/>
    <property type="match status" value="1"/>
</dbReference>
<proteinExistence type="inferred from homology"/>
<feature type="active site" description="Proton acceptor" evidence="8">
    <location>
        <position position="227"/>
    </location>
</feature>
<feature type="active site" description="Proton donor" evidence="8">
    <location>
        <position position="385"/>
    </location>
</feature>
<evidence type="ECO:0000256" key="3">
    <source>
        <dbReference type="ARBA" id="ARBA00008031"/>
    </source>
</evidence>
<evidence type="ECO:0000256" key="2">
    <source>
        <dbReference type="ARBA" id="ARBA00005211"/>
    </source>
</evidence>
<gene>
    <name evidence="10" type="ORF">SAMN04488103_11118</name>
</gene>
<dbReference type="InterPro" id="IPR013370">
    <property type="entry name" value="Chloromuconate_cycloisomerase"/>
</dbReference>
<dbReference type="Pfam" id="PF13378">
    <property type="entry name" value="MR_MLE_C"/>
    <property type="match status" value="1"/>
</dbReference>
<sequence>MLQSLPSITTARARHGTRPMLCAQGDGRFGYRTRPQRYWTKDTRQCHLQVIERPEEKANAVTKIDRIEAIIVDVPTVRGHVLSMTTMLTQSVVLVRIRFSDGSEGLGEGASIGGLSYGPESVESVKLAIDTYIAPALIGMDADGITAASAHMEKAVKGNPIARAAVECALWDGLGRRSGLSVAQLFGGRIHDRLPVAWTLASGNSQTDIDEAERMLDARRHRDFKLKIGKRSVKQDIAHVAAIAAAVGDRGTIRVDVNQAWSLTEARYGARGLQEIGCILIEQPVSRDKLTALKSLTDGYEIAIMADEVLQGPADAMRVAANRSADVFAVKVCQSGGLKPASDVIAIARAAGIDLYGGTMLESGLGTAAAIQLFATVPEWQFGTEMFGPLLLKDEILATPLEYKDFSVTVPTGPGFGVSLDDDKVNFYRRDRTVTVKAIAGE</sequence>
<dbReference type="SMART" id="SM00922">
    <property type="entry name" value="MR_MLE"/>
    <property type="match status" value="1"/>
</dbReference>
<dbReference type="GO" id="GO:0030145">
    <property type="term" value="F:manganese ion binding"/>
    <property type="evidence" value="ECO:0007669"/>
    <property type="project" value="InterPro"/>
</dbReference>
<keyword evidence="7 10" id="KW-0413">Isomerase</keyword>
<protein>
    <submittedName>
        <fullName evidence="10">Muconate cycloisomerase</fullName>
    </submittedName>
</protein>
<dbReference type="STRING" id="933059.SAMN04488103_11118"/>
<keyword evidence="5" id="KW-0058">Aromatic hydrocarbons catabolism</keyword>
<dbReference type="Proteomes" id="UP000198761">
    <property type="component" value="Unassembled WGS sequence"/>
</dbReference>
<dbReference type="InterPro" id="IPR036849">
    <property type="entry name" value="Enolase-like_C_sf"/>
</dbReference>
<dbReference type="AlphaFoldDB" id="A0A1H8LH83"/>
<dbReference type="InterPro" id="IPR018110">
    <property type="entry name" value="Mandel_Rmase/mucon_lact_enz_CS"/>
</dbReference>
<comment type="cofactor">
    <cofactor evidence="1">
        <name>Mn(2+)</name>
        <dbReference type="ChEBI" id="CHEBI:29035"/>
    </cofactor>
</comment>
<dbReference type="NCBIfam" id="TIGR02534">
    <property type="entry name" value="mucon_cyclo"/>
    <property type="match status" value="1"/>
</dbReference>
<dbReference type="SFLD" id="SFLDS00001">
    <property type="entry name" value="Enolase"/>
    <property type="match status" value="1"/>
</dbReference>
<dbReference type="GO" id="GO:0000287">
    <property type="term" value="F:magnesium ion binding"/>
    <property type="evidence" value="ECO:0007669"/>
    <property type="project" value="UniProtKB-ARBA"/>
</dbReference>
<comment type="similarity">
    <text evidence="3">Belongs to the mandelate racemase/muconate lactonizing enzyme family.</text>
</comment>
<organism evidence="10 11">
    <name type="scientific">Gemmobacter aquatilis</name>
    <dbReference type="NCBI Taxonomy" id="933059"/>
    <lineage>
        <taxon>Bacteria</taxon>
        <taxon>Pseudomonadati</taxon>
        <taxon>Pseudomonadota</taxon>
        <taxon>Alphaproteobacteria</taxon>
        <taxon>Rhodobacterales</taxon>
        <taxon>Paracoccaceae</taxon>
        <taxon>Gemmobacter</taxon>
    </lineage>
</organism>
<dbReference type="SUPFAM" id="SSF54826">
    <property type="entry name" value="Enolase N-terminal domain-like"/>
    <property type="match status" value="1"/>
</dbReference>
<dbReference type="InterPro" id="IPR013342">
    <property type="entry name" value="Mandelate_racemase_C"/>
</dbReference>
<dbReference type="PANTHER" id="PTHR48073:SF2">
    <property type="entry name" value="O-SUCCINYLBENZOATE SYNTHASE"/>
    <property type="match status" value="1"/>
</dbReference>
<dbReference type="GO" id="GO:0006518">
    <property type="term" value="P:peptide metabolic process"/>
    <property type="evidence" value="ECO:0007669"/>
    <property type="project" value="UniProtKB-ARBA"/>
</dbReference>
<dbReference type="GO" id="GO:0018849">
    <property type="term" value="F:muconate cycloisomerase activity"/>
    <property type="evidence" value="ECO:0007669"/>
    <property type="project" value="InterPro"/>
</dbReference>